<protein>
    <recommendedName>
        <fullName evidence="4">AA1-like domain-containing protein</fullName>
    </recommendedName>
</protein>
<feature type="chain" id="PRO_5021987738" description="AA1-like domain-containing protein" evidence="1">
    <location>
        <begin position="18"/>
        <end position="149"/>
    </location>
</feature>
<evidence type="ECO:0000313" key="3">
    <source>
        <dbReference type="Proteomes" id="UP000319160"/>
    </source>
</evidence>
<dbReference type="EMBL" id="VFLP01000005">
    <property type="protein sequence ID" value="TRX97809.1"/>
    <property type="molecule type" value="Genomic_DNA"/>
</dbReference>
<sequence>MVYILPQALIWVQAVGATTMVPPAGHETPLCSARSEAPSMFSIKNIRYSLQDPPVSAHFQLDVTNPATNYTTRCILDGPQLVPAPLGKGSVDDMWTPCENRTVAPGEERYYTVDTDVLFERQSKLLVINQTWYCDDVNPEYPSVPASPY</sequence>
<proteinExistence type="predicted"/>
<reference evidence="3" key="1">
    <citation type="submission" date="2019-06" db="EMBL/GenBank/DDBJ databases">
        <title>Draft genome sequence of the griseofulvin-producing fungus Xylaria cubensis strain G536.</title>
        <authorList>
            <person name="Mead M.E."/>
            <person name="Raja H.A."/>
            <person name="Steenwyk J.L."/>
            <person name="Knowles S.L."/>
            <person name="Oberlies N.H."/>
            <person name="Rokas A."/>
        </authorList>
    </citation>
    <scope>NUCLEOTIDE SEQUENCE [LARGE SCALE GENOMIC DNA]</scope>
    <source>
        <strain evidence="3">G536</strain>
    </source>
</reference>
<evidence type="ECO:0008006" key="4">
    <source>
        <dbReference type="Google" id="ProtNLM"/>
    </source>
</evidence>
<feature type="signal peptide" evidence="1">
    <location>
        <begin position="1"/>
        <end position="17"/>
    </location>
</feature>
<dbReference type="AlphaFoldDB" id="A0A553IC82"/>
<keyword evidence="3" id="KW-1185">Reference proteome</keyword>
<dbReference type="Proteomes" id="UP000319160">
    <property type="component" value="Unassembled WGS sequence"/>
</dbReference>
<name>A0A553IC82_9PEZI</name>
<accession>A0A553IC82</accession>
<evidence type="ECO:0000256" key="1">
    <source>
        <dbReference type="SAM" id="SignalP"/>
    </source>
</evidence>
<comment type="caution">
    <text evidence="2">The sequence shown here is derived from an EMBL/GenBank/DDBJ whole genome shotgun (WGS) entry which is preliminary data.</text>
</comment>
<dbReference type="OrthoDB" id="3727384at2759"/>
<organism evidence="2 3">
    <name type="scientific">Xylaria flabelliformis</name>
    <dbReference type="NCBI Taxonomy" id="2512241"/>
    <lineage>
        <taxon>Eukaryota</taxon>
        <taxon>Fungi</taxon>
        <taxon>Dikarya</taxon>
        <taxon>Ascomycota</taxon>
        <taxon>Pezizomycotina</taxon>
        <taxon>Sordariomycetes</taxon>
        <taxon>Xylariomycetidae</taxon>
        <taxon>Xylariales</taxon>
        <taxon>Xylariaceae</taxon>
        <taxon>Xylaria</taxon>
    </lineage>
</organism>
<evidence type="ECO:0000313" key="2">
    <source>
        <dbReference type="EMBL" id="TRX97809.1"/>
    </source>
</evidence>
<gene>
    <name evidence="2" type="ORF">FHL15_001564</name>
</gene>
<keyword evidence="1" id="KW-0732">Signal</keyword>